<evidence type="ECO:0000313" key="3">
    <source>
        <dbReference type="EMBL" id="EIW19910.1"/>
    </source>
</evidence>
<keyword evidence="4" id="KW-1185">Reference proteome</keyword>
<dbReference type="EMBL" id="AKVJ01000011">
    <property type="protein sequence ID" value="EIW19910.1"/>
    <property type="molecule type" value="Genomic_DNA"/>
</dbReference>
<keyword evidence="1" id="KW-1133">Transmembrane helix</keyword>
<keyword evidence="1" id="KW-0472">Membrane</keyword>
<dbReference type="AlphaFoldDB" id="I8RM95"/>
<feature type="transmembrane region" description="Helical" evidence="1">
    <location>
        <begin position="459"/>
        <end position="479"/>
    </location>
</feature>
<comment type="caution">
    <text evidence="3">The sequence shown here is derived from an EMBL/GenBank/DDBJ whole genome shotgun (WGS) entry which is preliminary data.</text>
</comment>
<dbReference type="RefSeq" id="WP_007932000.1">
    <property type="nucleotide sequence ID" value="NZ_AKVJ01000011.1"/>
</dbReference>
<feature type="transmembrane region" description="Helical" evidence="1">
    <location>
        <begin position="352"/>
        <end position="378"/>
    </location>
</feature>
<sequence>MAREFRMGARIDMVDGFSDPVSRMTRTTRQFGDTARQGSRSVDNMGRSAMSSTTGLGAFTAGSRAASLSVRGLAGGVASLTASLMGLSSVLGIVMGMLTAVSLYNWLIESNAQMEQYKNTLSVVLKSSERAAEVLEWAAKFAADTPFEIPQIVEATTRLESYGITAQKTLGTIGDMASVMGKPLMQAVEAVADAQTGEVERLKEFGITKDMLAAQSEKMGTSAINSKGQISDMQAFNAALFTIMEERYKDGMKLQSKTFKGMLSNAADFIGTMGREFGKPLFERMRTGLAGTLDFLDKIQEDGTMEAITAKAQAFGIAFADVFAWGFSFVGRVITAISDEVKNFMTANAARFTLIGTVISDAFNLISMYATPILNWLIDTALPATLTGLSLLGTAVLAVAEFFIAYWQPIAPFVQGIGIALGVILGPGYAIVSMMYLAAQAAKVWAIAQGALNLVMMANPTYLLVAGIGLLIGAGLWLVQNWAMVGQFFGTLWTNVVAGFTMAFTWIGQGVSSTLTEVAQFFANLIPQALTWGATLIRTFVDGILSMKSYLVDSVTGVFGAVRKLMPFSDAKEGPFSQLTYSGGAIMSTMAQGVRANTGTLHGAMGDAFSAAPSMGVGRASVTAAGVDGSIPISASAAAQVAGGSSTQIGTLIGQLTISGVDKNTRQIAEEVIDILHEELSGANDIMTADMGALL</sequence>
<dbReference type="InterPro" id="IPR013491">
    <property type="entry name" value="Tape_meas_N"/>
</dbReference>
<dbReference type="PATRIC" id="fig|1149862.3.peg.1061"/>
<feature type="domain" description="Tape measure protein N-terminal" evidence="2">
    <location>
        <begin position="108"/>
        <end position="269"/>
    </location>
</feature>
<feature type="transmembrane region" description="Helical" evidence="1">
    <location>
        <begin position="384"/>
        <end position="407"/>
    </location>
</feature>
<dbReference type="Proteomes" id="UP000004324">
    <property type="component" value="Unassembled WGS sequence"/>
</dbReference>
<dbReference type="Pfam" id="PF20155">
    <property type="entry name" value="TMP_3"/>
    <property type="match status" value="1"/>
</dbReference>
<proteinExistence type="predicted"/>
<dbReference type="OrthoDB" id="90760at2"/>
<reference evidence="3 4" key="1">
    <citation type="journal article" date="2012" name="J. Bacteriol.">
        <title>Draft Genome Sequences for Two Metal-Reducing Pelosinus fermentans Strains Isolated from a Cr(VI)-Contaminated Site and for Type Strain R7.</title>
        <authorList>
            <person name="Brown S.D."/>
            <person name="Podar M."/>
            <person name="Klingeman D.M."/>
            <person name="Johnson C.M."/>
            <person name="Yang Z.K."/>
            <person name="Utturkar S.M."/>
            <person name="Land M.L."/>
            <person name="Mosher J.J."/>
            <person name="Hurt R.A.Jr."/>
            <person name="Phelps T.J."/>
            <person name="Palumbo A.V."/>
            <person name="Arkin A.P."/>
            <person name="Hazen T.C."/>
            <person name="Elias D.A."/>
        </authorList>
    </citation>
    <scope>NUCLEOTIDE SEQUENCE [LARGE SCALE GENOMIC DNA]</scope>
    <source>
        <strain evidence="3 4">B4</strain>
    </source>
</reference>
<evidence type="ECO:0000313" key="4">
    <source>
        <dbReference type="Proteomes" id="UP000004324"/>
    </source>
</evidence>
<accession>I8RM95</accession>
<name>I8RM95_9FIRM</name>
<feature type="transmembrane region" description="Helical" evidence="1">
    <location>
        <begin position="84"/>
        <end position="108"/>
    </location>
</feature>
<feature type="transmembrane region" description="Helical" evidence="1">
    <location>
        <begin position="491"/>
        <end position="509"/>
    </location>
</feature>
<gene>
    <name evidence="3" type="ORF">FB4_0161</name>
</gene>
<keyword evidence="1" id="KW-0812">Transmembrane</keyword>
<evidence type="ECO:0000259" key="2">
    <source>
        <dbReference type="Pfam" id="PF20155"/>
    </source>
</evidence>
<organism evidence="3 4">
    <name type="scientific">Pelosinus fermentans B4</name>
    <dbReference type="NCBI Taxonomy" id="1149862"/>
    <lineage>
        <taxon>Bacteria</taxon>
        <taxon>Bacillati</taxon>
        <taxon>Bacillota</taxon>
        <taxon>Negativicutes</taxon>
        <taxon>Selenomonadales</taxon>
        <taxon>Sporomusaceae</taxon>
        <taxon>Pelosinus</taxon>
    </lineage>
</organism>
<evidence type="ECO:0000256" key="1">
    <source>
        <dbReference type="SAM" id="Phobius"/>
    </source>
</evidence>
<feature type="transmembrane region" description="Helical" evidence="1">
    <location>
        <begin position="419"/>
        <end position="439"/>
    </location>
</feature>
<protein>
    <recommendedName>
        <fullName evidence="2">Tape measure protein N-terminal domain-containing protein</fullName>
    </recommendedName>
</protein>